<keyword evidence="1" id="KW-0067">ATP-binding</keyword>
<comment type="caution">
    <text evidence="3">The sequence shown here is derived from an EMBL/GenBank/DDBJ whole genome shotgun (WGS) entry which is preliminary data.</text>
</comment>
<organism evidence="3 4">
    <name type="scientific">Corynebacterium renale</name>
    <dbReference type="NCBI Taxonomy" id="1724"/>
    <lineage>
        <taxon>Bacteria</taxon>
        <taxon>Bacillati</taxon>
        <taxon>Actinomycetota</taxon>
        <taxon>Actinomycetes</taxon>
        <taxon>Mycobacteriales</taxon>
        <taxon>Corynebacteriaceae</taxon>
        <taxon>Corynebacterium</taxon>
    </lineage>
</organism>
<evidence type="ECO:0000313" key="3">
    <source>
        <dbReference type="EMBL" id="PFG27343.1"/>
    </source>
</evidence>
<dbReference type="GO" id="GO:0008716">
    <property type="term" value="F:D-alanine-D-alanine ligase activity"/>
    <property type="evidence" value="ECO:0007669"/>
    <property type="project" value="TreeGrafter"/>
</dbReference>
<dbReference type="InterPro" id="IPR011761">
    <property type="entry name" value="ATP-grasp"/>
</dbReference>
<dbReference type="RefSeq" id="WP_048378979.1">
    <property type="nucleotide sequence ID" value="NZ_LDYE01000002.1"/>
</dbReference>
<sequence length="288" mass="30003">MITILVSGAGGPAGSSLIRQLRFADTSTPLRIIATDISAAPTVATLADDFLLGPRADSPALLPFLQRTIAEYGVDVFIPTVQDELPAVAAAADILGARVLLSSVPAVAVCNDKWLTALALEDRGVAVPHTTAGTAESHEFPVVVKPRVSRGGRGVVVADTPGDLPDLDDALIVQSFAPGTEYCPQLFIHPADEKADVVVLRKTVLRDGRVGNADAVERVTEPDPEADAVAALARRAARALNLAGPVDMDIRIDAAGNPVVLEINARFGANSAHAPELLDGVLRMIGAR</sequence>
<proteinExistence type="predicted"/>
<dbReference type="InterPro" id="IPR003806">
    <property type="entry name" value="ATP-grasp_PylC-type"/>
</dbReference>
<dbReference type="PROSITE" id="PS50975">
    <property type="entry name" value="ATP_GRASP"/>
    <property type="match status" value="1"/>
</dbReference>
<dbReference type="AlphaFoldDB" id="A0A2A9DL68"/>
<dbReference type="Gene3D" id="3.30.470.20">
    <property type="entry name" value="ATP-grasp fold, B domain"/>
    <property type="match status" value="1"/>
</dbReference>
<accession>A0A2A9DL68</accession>
<dbReference type="GO" id="GO:0046872">
    <property type="term" value="F:metal ion binding"/>
    <property type="evidence" value="ECO:0007669"/>
    <property type="project" value="InterPro"/>
</dbReference>
<dbReference type="EMBL" id="PDJF01000001">
    <property type="protein sequence ID" value="PFG27343.1"/>
    <property type="molecule type" value="Genomic_DNA"/>
</dbReference>
<evidence type="ECO:0000256" key="1">
    <source>
        <dbReference type="PROSITE-ProRule" id="PRU00409"/>
    </source>
</evidence>
<dbReference type="Pfam" id="PF02655">
    <property type="entry name" value="ATP-grasp_3"/>
    <property type="match status" value="1"/>
</dbReference>
<dbReference type="SUPFAM" id="SSF56059">
    <property type="entry name" value="Glutathione synthetase ATP-binding domain-like"/>
    <property type="match status" value="1"/>
</dbReference>
<gene>
    <name evidence="3" type="ORF">ATK06_0399</name>
</gene>
<name>A0A2A9DL68_9CORY</name>
<evidence type="ECO:0000313" key="4">
    <source>
        <dbReference type="Proteomes" id="UP000221653"/>
    </source>
</evidence>
<reference evidence="3 4" key="1">
    <citation type="submission" date="2017-10" db="EMBL/GenBank/DDBJ databases">
        <title>Sequencing the genomes of 1000 actinobacteria strains.</title>
        <authorList>
            <person name="Klenk H.-P."/>
        </authorList>
    </citation>
    <scope>NUCLEOTIDE SEQUENCE [LARGE SCALE GENOMIC DNA]</scope>
    <source>
        <strain evidence="3 4">DSM 20688</strain>
    </source>
</reference>
<dbReference type="GO" id="GO:0005524">
    <property type="term" value="F:ATP binding"/>
    <property type="evidence" value="ECO:0007669"/>
    <property type="project" value="UniProtKB-UniRule"/>
</dbReference>
<dbReference type="STRING" id="1724.GCA_001044175_00832"/>
<evidence type="ECO:0000259" key="2">
    <source>
        <dbReference type="PROSITE" id="PS50975"/>
    </source>
</evidence>
<dbReference type="Gene3D" id="3.40.50.20">
    <property type="match status" value="1"/>
</dbReference>
<dbReference type="Proteomes" id="UP000221653">
    <property type="component" value="Unassembled WGS sequence"/>
</dbReference>
<dbReference type="PANTHER" id="PTHR23132:SF23">
    <property type="entry name" value="D-ALANINE--D-ALANINE LIGASE B"/>
    <property type="match status" value="1"/>
</dbReference>
<dbReference type="OrthoDB" id="4423634at2"/>
<feature type="domain" description="ATP-grasp" evidence="2">
    <location>
        <begin position="101"/>
        <end position="286"/>
    </location>
</feature>
<protein>
    <submittedName>
        <fullName evidence="3">Carbamoylphosphate synthase large subunit</fullName>
    </submittedName>
</protein>
<keyword evidence="1" id="KW-0547">Nucleotide-binding</keyword>
<keyword evidence="4" id="KW-1185">Reference proteome</keyword>
<dbReference type="PANTHER" id="PTHR23132">
    <property type="entry name" value="D-ALANINE--D-ALANINE LIGASE"/>
    <property type="match status" value="1"/>
</dbReference>